<protein>
    <submittedName>
        <fullName evidence="1">Uncharacterized protein</fullName>
    </submittedName>
</protein>
<keyword evidence="2" id="KW-1185">Reference proteome</keyword>
<dbReference type="EMBL" id="JACCJC010000050">
    <property type="protein sequence ID" value="KAF6232224.1"/>
    <property type="molecule type" value="Genomic_DNA"/>
</dbReference>
<evidence type="ECO:0000313" key="2">
    <source>
        <dbReference type="Proteomes" id="UP000578531"/>
    </source>
</evidence>
<accession>A0A8H6FPC2</accession>
<dbReference type="Proteomes" id="UP000578531">
    <property type="component" value="Unassembled WGS sequence"/>
</dbReference>
<comment type="caution">
    <text evidence="1">The sequence shown here is derived from an EMBL/GenBank/DDBJ whole genome shotgun (WGS) entry which is preliminary data.</text>
</comment>
<dbReference type="RefSeq" id="XP_037161653.1">
    <property type="nucleotide sequence ID" value="XM_037311497.1"/>
</dbReference>
<reference evidence="1 2" key="1">
    <citation type="journal article" date="2020" name="Genomics">
        <title>Complete, high-quality genomes from long-read metagenomic sequencing of two wolf lichen thalli reveals enigmatic genome architecture.</title>
        <authorList>
            <person name="McKenzie S.K."/>
            <person name="Walston R.F."/>
            <person name="Allen J.L."/>
        </authorList>
    </citation>
    <scope>NUCLEOTIDE SEQUENCE [LARGE SCALE GENOMIC DNA]</scope>
    <source>
        <strain evidence="1">WasteWater2</strain>
    </source>
</reference>
<sequence length="67" mass="7251">MKGRVSALPGMMNSKELGTLGATVDYVGPRAIAGLVDGMEARAKVEMWMDRYDKTSCEGSKEAQKNL</sequence>
<dbReference type="AlphaFoldDB" id="A0A8H6FPC2"/>
<dbReference type="GeneID" id="59291258"/>
<gene>
    <name evidence="1" type="ORF">HO173_009607</name>
</gene>
<proteinExistence type="predicted"/>
<name>A0A8H6FPC2_9LECA</name>
<organism evidence="1 2">
    <name type="scientific">Letharia columbiana</name>
    <dbReference type="NCBI Taxonomy" id="112416"/>
    <lineage>
        <taxon>Eukaryota</taxon>
        <taxon>Fungi</taxon>
        <taxon>Dikarya</taxon>
        <taxon>Ascomycota</taxon>
        <taxon>Pezizomycotina</taxon>
        <taxon>Lecanoromycetes</taxon>
        <taxon>OSLEUM clade</taxon>
        <taxon>Lecanoromycetidae</taxon>
        <taxon>Lecanorales</taxon>
        <taxon>Lecanorineae</taxon>
        <taxon>Parmeliaceae</taxon>
        <taxon>Letharia</taxon>
    </lineage>
</organism>
<evidence type="ECO:0000313" key="1">
    <source>
        <dbReference type="EMBL" id="KAF6232224.1"/>
    </source>
</evidence>